<sequence>MSKDTEQALEHARSIQEKMTKRLNRRKTVTRSSSTGRFVSKSTAARHPATSVTERSGQTNARRAG</sequence>
<comment type="caution">
    <text evidence="2">The sequence shown here is derived from an EMBL/GenBank/DDBJ whole genome shotgun (WGS) entry which is preliminary data.</text>
</comment>
<keyword evidence="3" id="KW-1185">Reference proteome</keyword>
<dbReference type="EMBL" id="LIIN01000167">
    <property type="protein sequence ID" value="KZX19949.1"/>
    <property type="molecule type" value="Genomic_DNA"/>
</dbReference>
<feature type="compositionally biased region" description="Polar residues" evidence="1">
    <location>
        <begin position="30"/>
        <end position="43"/>
    </location>
</feature>
<feature type="region of interest" description="Disordered" evidence="1">
    <location>
        <begin position="1"/>
        <end position="65"/>
    </location>
</feature>
<name>A0A162GEP7_9MICO</name>
<proteinExistence type="predicted"/>
<protein>
    <submittedName>
        <fullName evidence="2">Uncharacterized protein</fullName>
    </submittedName>
</protein>
<gene>
    <name evidence="2" type="ORF">ACH61_02953</name>
</gene>
<dbReference type="Proteomes" id="UP000076717">
    <property type="component" value="Unassembled WGS sequence"/>
</dbReference>
<evidence type="ECO:0000256" key="1">
    <source>
        <dbReference type="SAM" id="MobiDB-lite"/>
    </source>
</evidence>
<dbReference type="AlphaFoldDB" id="A0A162GEP7"/>
<accession>A0A162GEP7</accession>
<organism evidence="2 3">
    <name type="scientific">Rathayibacter tanaceti</name>
    <dbReference type="NCBI Taxonomy" id="1671680"/>
    <lineage>
        <taxon>Bacteria</taxon>
        <taxon>Bacillati</taxon>
        <taxon>Actinomycetota</taxon>
        <taxon>Actinomycetes</taxon>
        <taxon>Micrococcales</taxon>
        <taxon>Microbacteriaceae</taxon>
        <taxon>Rathayibacter</taxon>
    </lineage>
</organism>
<evidence type="ECO:0000313" key="2">
    <source>
        <dbReference type="EMBL" id="KZX19949.1"/>
    </source>
</evidence>
<feature type="compositionally biased region" description="Basic and acidic residues" evidence="1">
    <location>
        <begin position="1"/>
        <end position="20"/>
    </location>
</feature>
<reference evidence="2 3" key="1">
    <citation type="submission" date="2015-08" db="EMBL/GenBank/DDBJ databases">
        <title>Draft Genome Sequence of Rathayibacter sp. Strain VKM Ac-2596 Isolated from Leaf Gall Induced by Plant-Parasitic Nematodes.</title>
        <authorList>
            <person name="Vasilenko O.V."/>
            <person name="Starodumova I.P."/>
            <person name="Tarlachkov S.V."/>
            <person name="Dorofeeva L.V."/>
            <person name="Evtushenko L.I."/>
        </authorList>
    </citation>
    <scope>NUCLEOTIDE SEQUENCE [LARGE SCALE GENOMIC DNA]</scope>
    <source>
        <strain evidence="2 3">VKM Ac-2596</strain>
    </source>
</reference>
<feature type="compositionally biased region" description="Polar residues" evidence="1">
    <location>
        <begin position="50"/>
        <end position="65"/>
    </location>
</feature>
<evidence type="ECO:0000313" key="3">
    <source>
        <dbReference type="Proteomes" id="UP000076717"/>
    </source>
</evidence>